<sequence>MRVRVSILTTGIRAVLSCSLNISCSSPSHASFSPQPGAGTPVVPAHPSSPAQTGSSSSEAASSPRSSPPLARHVRRTVLALGRLERAAPAGGRARRGRGTRASGGRGRCDGGGCSACSGCGAQGSTRQHQRLCLCRRQHRRGTQAGEGSSGRAGGAVGSRAPPWARWWQPRRAWTRRRRSWRGRARRPRSRRRRPGRRRSRPLQAARLSLFGPAPWSPQDPGCCQGHWPRRWVAYPHQDQLC</sequence>
<evidence type="ECO:0000313" key="2">
    <source>
        <dbReference type="EMBL" id="RLM66639.1"/>
    </source>
</evidence>
<feature type="region of interest" description="Disordered" evidence="1">
    <location>
        <begin position="140"/>
        <end position="164"/>
    </location>
</feature>
<gene>
    <name evidence="2" type="ORF">C2845_PM16G02100</name>
</gene>
<comment type="caution">
    <text evidence="2">The sequence shown here is derived from an EMBL/GenBank/DDBJ whole genome shotgun (WGS) entry which is preliminary data.</text>
</comment>
<dbReference type="AlphaFoldDB" id="A0A3L6Q1H0"/>
<feature type="region of interest" description="Disordered" evidence="1">
    <location>
        <begin position="29"/>
        <end position="110"/>
    </location>
</feature>
<evidence type="ECO:0000313" key="3">
    <source>
        <dbReference type="Proteomes" id="UP000275267"/>
    </source>
</evidence>
<proteinExistence type="predicted"/>
<evidence type="ECO:0000256" key="1">
    <source>
        <dbReference type="SAM" id="MobiDB-lite"/>
    </source>
</evidence>
<feature type="compositionally biased region" description="Basic residues" evidence="1">
    <location>
        <begin position="177"/>
        <end position="201"/>
    </location>
</feature>
<reference evidence="3" key="1">
    <citation type="journal article" date="2019" name="Nat. Commun.">
        <title>The genome of broomcorn millet.</title>
        <authorList>
            <person name="Zou C."/>
            <person name="Miki D."/>
            <person name="Li D."/>
            <person name="Tang Q."/>
            <person name="Xiao L."/>
            <person name="Rajput S."/>
            <person name="Deng P."/>
            <person name="Jia W."/>
            <person name="Huang R."/>
            <person name="Zhang M."/>
            <person name="Sun Y."/>
            <person name="Hu J."/>
            <person name="Fu X."/>
            <person name="Schnable P.S."/>
            <person name="Li F."/>
            <person name="Zhang H."/>
            <person name="Feng B."/>
            <person name="Zhu X."/>
            <person name="Liu R."/>
            <person name="Schnable J.C."/>
            <person name="Zhu J.-K."/>
            <person name="Zhang H."/>
        </authorList>
    </citation>
    <scope>NUCLEOTIDE SEQUENCE [LARGE SCALE GENOMIC DNA]</scope>
</reference>
<feature type="compositionally biased region" description="Gly residues" evidence="1">
    <location>
        <begin position="148"/>
        <end position="157"/>
    </location>
</feature>
<dbReference type="EMBL" id="PQIB02000015">
    <property type="protein sequence ID" value="RLM66639.1"/>
    <property type="molecule type" value="Genomic_DNA"/>
</dbReference>
<accession>A0A3L6Q1H0</accession>
<organism evidence="2 3">
    <name type="scientific">Panicum miliaceum</name>
    <name type="common">Proso millet</name>
    <name type="synonym">Broomcorn millet</name>
    <dbReference type="NCBI Taxonomy" id="4540"/>
    <lineage>
        <taxon>Eukaryota</taxon>
        <taxon>Viridiplantae</taxon>
        <taxon>Streptophyta</taxon>
        <taxon>Embryophyta</taxon>
        <taxon>Tracheophyta</taxon>
        <taxon>Spermatophyta</taxon>
        <taxon>Magnoliopsida</taxon>
        <taxon>Liliopsida</taxon>
        <taxon>Poales</taxon>
        <taxon>Poaceae</taxon>
        <taxon>PACMAD clade</taxon>
        <taxon>Panicoideae</taxon>
        <taxon>Panicodae</taxon>
        <taxon>Paniceae</taxon>
        <taxon>Panicinae</taxon>
        <taxon>Panicum</taxon>
        <taxon>Panicum sect. Panicum</taxon>
    </lineage>
</organism>
<feature type="compositionally biased region" description="Low complexity" evidence="1">
    <location>
        <begin position="48"/>
        <end position="71"/>
    </location>
</feature>
<dbReference type="Proteomes" id="UP000275267">
    <property type="component" value="Unassembled WGS sequence"/>
</dbReference>
<keyword evidence="3" id="KW-1185">Reference proteome</keyword>
<feature type="compositionally biased region" description="Low complexity" evidence="1">
    <location>
        <begin position="79"/>
        <end position="92"/>
    </location>
</feature>
<protein>
    <submittedName>
        <fullName evidence="2">Uncharacterized protein</fullName>
    </submittedName>
</protein>
<feature type="region of interest" description="Disordered" evidence="1">
    <location>
        <begin position="177"/>
        <end position="206"/>
    </location>
</feature>
<name>A0A3L6Q1H0_PANMI</name>